<sequence length="408" mass="43670">MPPTIPSPGLPTIALIAGEDSGDQLGADLIDALRARYPAARFVGIGGPRMTARGFESWFDIRELSVMGFAEVVSHLPRLLRLRKALLGKLLATRPDITVGIDAPDFNLGVERKLKAAGMRTVHYVSPSVWAWREKRAEKIGRSADRVLCLFPMEPPIYAKHGIDARFVGHPLADRFPMVSDRAAPRDALGLPQDAPVLAVLPGSRPSEIDRIGAIFIAAAKRVAATMPNLRIVVPAANERVHARLTALLADFPGTPPLLTDGRAHDAMLAADVVLLASGTATLEAMLAKRPMVVGYRVSPTSYRIAKALRMLKTDVYSLPNILARACGLGRRLLVPEFMQDDCTAETLGEATLALLGDSERRGAVVAAFEYLHQELRGGLEGRAADHAADAIAELIAAPALPGGGRPA</sequence>
<evidence type="ECO:0000256" key="9">
    <source>
        <dbReference type="ARBA" id="ARBA00023098"/>
    </source>
</evidence>
<gene>
    <name evidence="11" type="primary">lpxB</name>
    <name evidence="12" type="ORF">BJI69_02315</name>
</gene>
<dbReference type="RefSeq" id="WP_046968665.1">
    <property type="nucleotide sequence ID" value="NZ_CP017480.1"/>
</dbReference>
<evidence type="ECO:0000256" key="10">
    <source>
        <dbReference type="ARBA" id="ARBA00048975"/>
    </source>
</evidence>
<dbReference type="GO" id="GO:0009245">
    <property type="term" value="P:lipid A biosynthetic process"/>
    <property type="evidence" value="ECO:0007669"/>
    <property type="project" value="UniProtKB-UniRule"/>
</dbReference>
<dbReference type="InterPro" id="IPR003835">
    <property type="entry name" value="Glyco_trans_19"/>
</dbReference>
<evidence type="ECO:0000256" key="8">
    <source>
        <dbReference type="ARBA" id="ARBA00022679"/>
    </source>
</evidence>
<evidence type="ECO:0000256" key="6">
    <source>
        <dbReference type="ARBA" id="ARBA00022556"/>
    </source>
</evidence>
<keyword evidence="9 11" id="KW-0443">Lipid metabolism</keyword>
<dbReference type="HAMAP" id="MF_00392">
    <property type="entry name" value="LpxB"/>
    <property type="match status" value="1"/>
</dbReference>
<evidence type="ECO:0000256" key="5">
    <source>
        <dbReference type="ARBA" id="ARBA00022516"/>
    </source>
</evidence>
<comment type="catalytic activity">
    <reaction evidence="10 11">
        <text>a lipid X + a UDP-2-N,3-O-bis[(3R)-3-hydroxyacyl]-alpha-D-glucosamine = a lipid A disaccharide + UDP + H(+)</text>
        <dbReference type="Rhea" id="RHEA:67828"/>
        <dbReference type="ChEBI" id="CHEBI:15378"/>
        <dbReference type="ChEBI" id="CHEBI:58223"/>
        <dbReference type="ChEBI" id="CHEBI:137748"/>
        <dbReference type="ChEBI" id="CHEBI:176338"/>
        <dbReference type="ChEBI" id="CHEBI:176343"/>
        <dbReference type="EC" id="2.4.1.182"/>
    </reaction>
</comment>
<dbReference type="Pfam" id="PF02684">
    <property type="entry name" value="LpxB"/>
    <property type="match status" value="1"/>
</dbReference>
<dbReference type="STRING" id="1440763.BJI69_02315"/>
<dbReference type="PANTHER" id="PTHR30372:SF4">
    <property type="entry name" value="LIPID-A-DISACCHARIDE SYNTHASE, MITOCHONDRIAL-RELATED"/>
    <property type="match status" value="1"/>
</dbReference>
<reference evidence="13" key="1">
    <citation type="submission" date="2016-09" db="EMBL/GenBank/DDBJ databases">
        <authorList>
            <person name="Lysoe E."/>
        </authorList>
    </citation>
    <scope>NUCLEOTIDE SEQUENCE [LARGE SCALE GENOMIC DNA]</scope>
    <source>
        <strain evidence="13">LJ96T</strain>
    </source>
</reference>
<dbReference type="OrthoDB" id="9801642at2"/>
<dbReference type="KEGG" id="lrz:BJI69_02315"/>
<name>A0A0G9H8L2_9GAMM</name>
<evidence type="ECO:0000256" key="2">
    <source>
        <dbReference type="ARBA" id="ARBA00007868"/>
    </source>
</evidence>
<dbReference type="EMBL" id="CP017480">
    <property type="protein sequence ID" value="APG02856.1"/>
    <property type="molecule type" value="Genomic_DNA"/>
</dbReference>
<keyword evidence="5 11" id="KW-0444">Lipid biosynthesis</keyword>
<proteinExistence type="inferred from homology"/>
<dbReference type="EC" id="2.4.1.182" evidence="3 11"/>
<keyword evidence="7 11" id="KW-0328">Glycosyltransferase</keyword>
<evidence type="ECO:0000256" key="7">
    <source>
        <dbReference type="ARBA" id="ARBA00022676"/>
    </source>
</evidence>
<keyword evidence="8 11" id="KW-0808">Transferase</keyword>
<dbReference type="UniPathway" id="UPA00973"/>
<dbReference type="NCBIfam" id="TIGR00215">
    <property type="entry name" value="lpxB"/>
    <property type="match status" value="1"/>
</dbReference>
<dbReference type="Proteomes" id="UP000182987">
    <property type="component" value="Chromosome"/>
</dbReference>
<evidence type="ECO:0000256" key="4">
    <source>
        <dbReference type="ARBA" id="ARBA00020902"/>
    </source>
</evidence>
<comment type="pathway">
    <text evidence="11">Bacterial outer membrane biogenesis; LPS lipid A biosynthesis.</text>
</comment>
<protein>
    <recommendedName>
        <fullName evidence="4 11">Lipid-A-disaccharide synthase</fullName>
        <ecNumber evidence="3 11">2.4.1.182</ecNumber>
    </recommendedName>
</protein>
<comment type="similarity">
    <text evidence="2 11">Belongs to the LpxB family.</text>
</comment>
<dbReference type="SUPFAM" id="SSF53756">
    <property type="entry name" value="UDP-Glycosyltransferase/glycogen phosphorylase"/>
    <property type="match status" value="1"/>
</dbReference>
<evidence type="ECO:0000256" key="11">
    <source>
        <dbReference type="HAMAP-Rule" id="MF_00392"/>
    </source>
</evidence>
<dbReference type="GO" id="GO:0008915">
    <property type="term" value="F:lipid-A-disaccharide synthase activity"/>
    <property type="evidence" value="ECO:0007669"/>
    <property type="project" value="UniProtKB-UniRule"/>
</dbReference>
<dbReference type="GO" id="GO:0005543">
    <property type="term" value="F:phospholipid binding"/>
    <property type="evidence" value="ECO:0007669"/>
    <property type="project" value="TreeGrafter"/>
</dbReference>
<dbReference type="AlphaFoldDB" id="A0A0G9H8L2"/>
<dbReference type="PANTHER" id="PTHR30372">
    <property type="entry name" value="LIPID-A-DISACCHARIDE SYNTHASE"/>
    <property type="match status" value="1"/>
</dbReference>
<organism evidence="12 13">
    <name type="scientific">Luteibacter rhizovicinus DSM 16549</name>
    <dbReference type="NCBI Taxonomy" id="1440763"/>
    <lineage>
        <taxon>Bacteria</taxon>
        <taxon>Pseudomonadati</taxon>
        <taxon>Pseudomonadota</taxon>
        <taxon>Gammaproteobacteria</taxon>
        <taxon>Lysobacterales</taxon>
        <taxon>Rhodanobacteraceae</taxon>
        <taxon>Luteibacter</taxon>
    </lineage>
</organism>
<evidence type="ECO:0000256" key="1">
    <source>
        <dbReference type="ARBA" id="ARBA00002056"/>
    </source>
</evidence>
<dbReference type="PATRIC" id="fig|1440763.5.peg.3209"/>
<comment type="function">
    <text evidence="1 11">Condensation of UDP-2,3-diacylglucosamine and 2,3-diacylglucosamine-1-phosphate to form lipid A disaccharide, a precursor of lipid A, a phosphorylated glycolipid that anchors the lipopolysaccharide to the outer membrane of the cell.</text>
</comment>
<dbReference type="GO" id="GO:0016020">
    <property type="term" value="C:membrane"/>
    <property type="evidence" value="ECO:0007669"/>
    <property type="project" value="GOC"/>
</dbReference>
<evidence type="ECO:0000313" key="12">
    <source>
        <dbReference type="EMBL" id="APG02856.1"/>
    </source>
</evidence>
<keyword evidence="6 11" id="KW-0441">Lipid A biosynthesis</keyword>
<accession>A0A0G9H8L2</accession>
<keyword evidence="13" id="KW-1185">Reference proteome</keyword>
<evidence type="ECO:0000256" key="3">
    <source>
        <dbReference type="ARBA" id="ARBA00012687"/>
    </source>
</evidence>
<evidence type="ECO:0000313" key="13">
    <source>
        <dbReference type="Proteomes" id="UP000182987"/>
    </source>
</evidence>